<dbReference type="EMBL" id="WVTA01000008">
    <property type="protein sequence ID" value="KAK3207866.1"/>
    <property type="molecule type" value="Genomic_DNA"/>
</dbReference>
<evidence type="ECO:0000256" key="12">
    <source>
        <dbReference type="RuleBase" id="RU004279"/>
    </source>
</evidence>
<feature type="compositionally biased region" description="Acidic residues" evidence="13">
    <location>
        <begin position="1391"/>
        <end position="1402"/>
    </location>
</feature>
<comment type="similarity">
    <text evidence="2 12">Belongs to the RNA polymerase beta' chain family.</text>
</comment>
<dbReference type="EC" id="2.7.7.6" evidence="12"/>
<comment type="subcellular location">
    <subcellularLocation>
        <location evidence="1">Nucleus</location>
    </subcellularLocation>
</comment>
<dbReference type="InterPro" id="IPR006592">
    <property type="entry name" value="RNA_pol_N"/>
</dbReference>
<dbReference type="FunFam" id="4.10.860.120:FF:000006">
    <property type="entry name" value="DNA-directed RNA polymerase subunit"/>
    <property type="match status" value="1"/>
</dbReference>
<feature type="region of interest" description="Disordered" evidence="13">
    <location>
        <begin position="1351"/>
        <end position="1471"/>
    </location>
</feature>
<accession>A0AAN6LVF3</accession>
<dbReference type="Pfam" id="PF04983">
    <property type="entry name" value="RNA_pol_Rpb1_3"/>
    <property type="match status" value="1"/>
</dbReference>
<dbReference type="InterPro" id="IPR042102">
    <property type="entry name" value="RNA_pol_Rpb1_3_sf"/>
</dbReference>
<dbReference type="InterPro" id="IPR047107">
    <property type="entry name" value="DNA-dir_RNA_pol1_lsu_C"/>
</dbReference>
<dbReference type="Gene3D" id="1.10.150.390">
    <property type="match status" value="1"/>
</dbReference>
<dbReference type="GO" id="GO:0005736">
    <property type="term" value="C:RNA polymerase I complex"/>
    <property type="evidence" value="ECO:0007669"/>
    <property type="project" value="TreeGrafter"/>
</dbReference>
<name>A0AAN6LVF3_9PLEO</name>
<keyword evidence="6" id="KW-0479">Metal-binding</keyword>
<feature type="compositionally biased region" description="Basic and acidic residues" evidence="13">
    <location>
        <begin position="1403"/>
        <end position="1414"/>
    </location>
</feature>
<dbReference type="PANTHER" id="PTHR19376">
    <property type="entry name" value="DNA-DIRECTED RNA POLYMERASE"/>
    <property type="match status" value="1"/>
</dbReference>
<dbReference type="SMART" id="SM00663">
    <property type="entry name" value="RPOLA_N"/>
    <property type="match status" value="1"/>
</dbReference>
<dbReference type="Gene3D" id="4.10.860.120">
    <property type="entry name" value="RNA polymerase II, clamp domain"/>
    <property type="match status" value="1"/>
</dbReference>
<evidence type="ECO:0000256" key="4">
    <source>
        <dbReference type="ARBA" id="ARBA00022679"/>
    </source>
</evidence>
<dbReference type="InterPro" id="IPR007066">
    <property type="entry name" value="RNA_pol_Rpb1_3"/>
</dbReference>
<reference evidence="15 16" key="1">
    <citation type="submission" date="2021-02" db="EMBL/GenBank/DDBJ databases">
        <title>Genome assembly of Pseudopithomyces chartarum.</title>
        <authorList>
            <person name="Jauregui R."/>
            <person name="Singh J."/>
            <person name="Voisey C."/>
        </authorList>
    </citation>
    <scope>NUCLEOTIDE SEQUENCE [LARGE SCALE GENOMIC DNA]</scope>
    <source>
        <strain evidence="15 16">AGR01</strain>
    </source>
</reference>
<dbReference type="Pfam" id="PF04998">
    <property type="entry name" value="RNA_pol_Rpb1_5"/>
    <property type="match status" value="1"/>
</dbReference>
<comment type="caution">
    <text evidence="15">The sequence shown here is derived from an EMBL/GenBank/DDBJ whole genome shotgun (WGS) entry which is preliminary data.</text>
</comment>
<organism evidence="15 16">
    <name type="scientific">Pseudopithomyces chartarum</name>
    <dbReference type="NCBI Taxonomy" id="1892770"/>
    <lineage>
        <taxon>Eukaryota</taxon>
        <taxon>Fungi</taxon>
        <taxon>Dikarya</taxon>
        <taxon>Ascomycota</taxon>
        <taxon>Pezizomycotina</taxon>
        <taxon>Dothideomycetes</taxon>
        <taxon>Pleosporomycetidae</taxon>
        <taxon>Pleosporales</taxon>
        <taxon>Massarineae</taxon>
        <taxon>Didymosphaeriaceae</taxon>
        <taxon>Pseudopithomyces</taxon>
    </lineage>
</organism>
<dbReference type="InterPro" id="IPR007083">
    <property type="entry name" value="RNA_pol_Rpb1_4"/>
</dbReference>
<dbReference type="FunFam" id="1.10.274.100:FF:000006">
    <property type="entry name" value="DNA-directed RNA polymerase subunit"/>
    <property type="match status" value="1"/>
</dbReference>
<dbReference type="InterPro" id="IPR038120">
    <property type="entry name" value="Rpb1_funnel_sf"/>
</dbReference>
<dbReference type="InterPro" id="IPR044893">
    <property type="entry name" value="RNA_pol_Rpb1_clamp_domain"/>
</dbReference>
<evidence type="ECO:0000256" key="2">
    <source>
        <dbReference type="ARBA" id="ARBA00006460"/>
    </source>
</evidence>
<evidence type="ECO:0000256" key="11">
    <source>
        <dbReference type="ARBA" id="ARBA00048552"/>
    </source>
</evidence>
<comment type="function">
    <text evidence="12">DNA-dependent RNA polymerase catalyzes the transcription of DNA into RNA using the four ribonucleoside triphosphates as substrates.</text>
</comment>
<evidence type="ECO:0000256" key="8">
    <source>
        <dbReference type="ARBA" id="ARBA00022842"/>
    </source>
</evidence>
<dbReference type="GO" id="GO:0003899">
    <property type="term" value="F:DNA-directed RNA polymerase activity"/>
    <property type="evidence" value="ECO:0007669"/>
    <property type="project" value="UniProtKB-EC"/>
</dbReference>
<dbReference type="CDD" id="cd01435">
    <property type="entry name" value="RNAP_I_RPA1_N"/>
    <property type="match status" value="1"/>
</dbReference>
<gene>
    <name evidence="15" type="ORF">GRF29_96g620057</name>
</gene>
<evidence type="ECO:0000313" key="16">
    <source>
        <dbReference type="Proteomes" id="UP001280581"/>
    </source>
</evidence>
<dbReference type="Pfam" id="PF00623">
    <property type="entry name" value="RNA_pol_Rpb1_2"/>
    <property type="match status" value="1"/>
</dbReference>
<dbReference type="GO" id="GO:0003677">
    <property type="term" value="F:DNA binding"/>
    <property type="evidence" value="ECO:0007669"/>
    <property type="project" value="InterPro"/>
</dbReference>
<keyword evidence="4 12" id="KW-0808">Transferase</keyword>
<dbReference type="Gene3D" id="3.30.1490.180">
    <property type="entry name" value="RNA polymerase ii"/>
    <property type="match status" value="1"/>
</dbReference>
<evidence type="ECO:0000256" key="9">
    <source>
        <dbReference type="ARBA" id="ARBA00023163"/>
    </source>
</evidence>
<keyword evidence="3 12" id="KW-0240">DNA-directed RNA polymerase</keyword>
<keyword evidence="16" id="KW-1185">Reference proteome</keyword>
<dbReference type="Gene3D" id="1.10.274.100">
    <property type="entry name" value="RNA polymerase Rpb1, domain 3"/>
    <property type="match status" value="1"/>
</dbReference>
<evidence type="ECO:0000256" key="5">
    <source>
        <dbReference type="ARBA" id="ARBA00022695"/>
    </source>
</evidence>
<evidence type="ECO:0000256" key="7">
    <source>
        <dbReference type="ARBA" id="ARBA00022833"/>
    </source>
</evidence>
<keyword evidence="10" id="KW-0539">Nucleus</keyword>
<dbReference type="Gene3D" id="1.10.132.30">
    <property type="match status" value="1"/>
</dbReference>
<evidence type="ECO:0000259" key="14">
    <source>
        <dbReference type="SMART" id="SM00663"/>
    </source>
</evidence>
<dbReference type="Gene3D" id="2.40.40.20">
    <property type="match status" value="1"/>
</dbReference>
<evidence type="ECO:0000256" key="1">
    <source>
        <dbReference type="ARBA" id="ARBA00004123"/>
    </source>
</evidence>
<dbReference type="InterPro" id="IPR007080">
    <property type="entry name" value="RNA_pol_Rpb1_1"/>
</dbReference>
<dbReference type="GO" id="GO:0006351">
    <property type="term" value="P:DNA-templated transcription"/>
    <property type="evidence" value="ECO:0007669"/>
    <property type="project" value="InterPro"/>
</dbReference>
<dbReference type="Pfam" id="PF04997">
    <property type="entry name" value="RNA_pol_Rpb1_1"/>
    <property type="match status" value="1"/>
</dbReference>
<evidence type="ECO:0000256" key="3">
    <source>
        <dbReference type="ARBA" id="ARBA00022478"/>
    </source>
</evidence>
<dbReference type="InterPro" id="IPR015699">
    <property type="entry name" value="DNA-dir_RNA_pol1_lsu_N"/>
</dbReference>
<keyword evidence="8" id="KW-0460">Magnesium</keyword>
<keyword evidence="7" id="KW-0862">Zinc</keyword>
<evidence type="ECO:0000256" key="10">
    <source>
        <dbReference type="ARBA" id="ARBA00023242"/>
    </source>
</evidence>
<dbReference type="FunFam" id="3.30.1490.180:FF:000003">
    <property type="entry name" value="DNA-directed RNA polymerase subunit"/>
    <property type="match status" value="1"/>
</dbReference>
<proteinExistence type="inferred from homology"/>
<dbReference type="Gene3D" id="3.30.70.2850">
    <property type="match status" value="1"/>
</dbReference>
<evidence type="ECO:0000313" key="15">
    <source>
        <dbReference type="EMBL" id="KAK3207866.1"/>
    </source>
</evidence>
<dbReference type="Proteomes" id="UP001280581">
    <property type="component" value="Unassembled WGS sequence"/>
</dbReference>
<evidence type="ECO:0000256" key="13">
    <source>
        <dbReference type="SAM" id="MobiDB-lite"/>
    </source>
</evidence>
<dbReference type="Pfam" id="PF05000">
    <property type="entry name" value="RNA_pol_Rpb1_4"/>
    <property type="match status" value="1"/>
</dbReference>
<comment type="catalytic activity">
    <reaction evidence="11 12">
        <text>RNA(n) + a ribonucleoside 5'-triphosphate = RNA(n+1) + diphosphate</text>
        <dbReference type="Rhea" id="RHEA:21248"/>
        <dbReference type="Rhea" id="RHEA-COMP:14527"/>
        <dbReference type="Rhea" id="RHEA-COMP:17342"/>
        <dbReference type="ChEBI" id="CHEBI:33019"/>
        <dbReference type="ChEBI" id="CHEBI:61557"/>
        <dbReference type="ChEBI" id="CHEBI:140395"/>
        <dbReference type="EC" id="2.7.7.6"/>
    </reaction>
</comment>
<keyword evidence="5 12" id="KW-0548">Nucleotidyltransferase</keyword>
<feature type="domain" description="RNA polymerase N-terminal" evidence="14">
    <location>
        <begin position="368"/>
        <end position="694"/>
    </location>
</feature>
<dbReference type="SUPFAM" id="SSF64484">
    <property type="entry name" value="beta and beta-prime subunits of DNA dependent RNA-polymerase"/>
    <property type="match status" value="1"/>
</dbReference>
<evidence type="ECO:0000256" key="6">
    <source>
        <dbReference type="ARBA" id="ARBA00022723"/>
    </source>
</evidence>
<dbReference type="CDD" id="cd02735">
    <property type="entry name" value="RNAP_I_Rpa1_C"/>
    <property type="match status" value="1"/>
</dbReference>
<keyword evidence="9 12" id="KW-0804">Transcription</keyword>
<dbReference type="InterPro" id="IPR007081">
    <property type="entry name" value="RNA_pol_Rpb1_5"/>
</dbReference>
<feature type="compositionally biased region" description="Basic and acidic residues" evidence="13">
    <location>
        <begin position="1377"/>
        <end position="1390"/>
    </location>
</feature>
<dbReference type="Gene3D" id="1.10.357.120">
    <property type="match status" value="1"/>
</dbReference>
<dbReference type="InterPro" id="IPR045867">
    <property type="entry name" value="DNA-dir_RpoC_beta_prime"/>
</dbReference>
<protein>
    <recommendedName>
        <fullName evidence="12">DNA-directed RNA polymerase subunit</fullName>
        <ecNumber evidence="12">2.7.7.6</ecNumber>
    </recommendedName>
</protein>
<sequence length="1724" mass="190964">MNPTLPVASAINGIDFQFFSAQDIRTVSVKRITNPTTFDSLLHPVPGGLHDAALGAFLDNLCATCGLNTLNGCPGHCGHIELPVPVYHISFLDQLLRILRGKCCYCHHFKLSRVQINEYAAKLRLLRHGLIEEANGMHEHIDVNKGKTSKAADSDEEEDEDGIIAERNSYVKKCMKRAGISKNDAHSRKGKTEAVSDARRQVIKEFYAILGQGKKCRNCQGINPTFRKDRSVKIFRKNLSEKERVQMSTLEKRLENPLDTLRRRDERAKKQTVHDDEGVADLSEEDEIAEILDAQEADGSLVATESMTASRTKPKSAAAARDNVQEFINAAEVHAHMVLLFENEAEILRLLYNPYARSKSAQAEVNADMFFFRNVIVPPNKYRMEDKTGDSIAENPRNSLYKAVLNACETMRQITREMRGAENEAGYRRREFADLQNIWVTLQGAVNSLVDKEANPASGLAGKNSADGVKQLLEKKEGLFRKNMMGKRVNFAARSVISPDPNIETNEIGVPPVFAQKLTFPEPVTNHNFYELKEAVLNGPDKWPGAVAIENEYGQVISLRKKNYEERQALANQLLAPSNAFMSGSKNKKVHRHLINGDVVIMNRQPTLHKPSMMAHRARVLPGERTIRMHYANCNTYNADFDGDEMNMHFPQNELARAEANLVANTDNQYLSATAGKPLRGLIQDHISMSVWLTSKDMFFTREEYQELLYSCLRPENGHTTSGTLLTVEPSIWKPRPLWTGKQVITTVLKNIQPADYNGLTLLSKSQTNGKLWGAESEEQEVVIQDGELLCGILDKSQIGPAGGGLVNGIYEAHGSKSAGQVLSVLGRLLTRLLNMRAFSCGVEDLILTREGDEARLQELKKAEKVGFEVASTYVTLDPKKIQPTNKELKRRLEQVVRDDSKAKTLDMLNNAASAKISSSVTQACLPHRLIKLFPKNQMQTMTGSGAKGSLVNANQISCNLGQQVLEGRRVPVMISGKSLPCFKPYETSVRAGGYVVNRFLTGIRPQEYYFHTMAGREGLIDTAVKTSRSGYLQRCVIKGLEGLRVEYDTSVRDSDGTMVQFLYGEDGLDTTKHKYLNDFKFQAENFWSLTESLQLGDAYGRVFSEEATEYTKSAYKKYKKTGKLASKDPALSVYSPSRFSGSTSEAFYAAKHAYLDANPEGLVKKKKADAGDILRRNFERVLDVKYLRSLVEPGEAVGVVAGQSIGEPSTQMTLNTFHLAGHAAKNVTLGIPRLREIVMTASAKISTPSMTLYPHKELPVSDMEKFSKSISRLPLSSVLDKVTVTENVGTGTQYSQARQYKIRLDFYPAKEYTQEYAIQVRDVAESIEKKFCPRLHKMVRVDLKKKGENRSLSTARSAGVPTIGEASGTIEQQTIRQDDAGEEGGRDDDVMSDDGEAEGDATDAKQRGRREDSVEFDGPEDGEQAAEDVEPESEDETYGGSPKASRATTPDAGSDDEDAEPLMPHEESSEIREGRVCHTCADISAFKFDDKAGAYCEITLEYSVHTPKLLMLNHVEAAADFATIHVIPGITSAVLVTKDANTGKTLDEPYILTEGSNLVAMREFPHIIDASRIGTNDIHSMLQLYGVEACRSSIVKEIHAVFSGHGISVDQRHLSLIADTMTKGGGFTPFNRIGMKGNPSPFMKMSFETTVGFLKDAVLERDWDELRNPSARIVVGRLGTVGTGSFDVMAPVLIQDPLAEEVMEGVEQDVNADEDGDVEMDDA</sequence>
<feature type="compositionally biased region" description="Acidic residues" evidence="13">
    <location>
        <begin position="1415"/>
        <end position="1438"/>
    </location>
</feature>
<dbReference type="FunFam" id="2.40.40.20:FF:000019">
    <property type="entry name" value="DNA-directed RNA polymerase II subunit RPB1"/>
    <property type="match status" value="1"/>
</dbReference>
<dbReference type="InterPro" id="IPR000722">
    <property type="entry name" value="RNA_pol_asu"/>
</dbReference>
<dbReference type="GO" id="GO:0046872">
    <property type="term" value="F:metal ion binding"/>
    <property type="evidence" value="ECO:0007669"/>
    <property type="project" value="UniProtKB-KW"/>
</dbReference>
<dbReference type="PANTHER" id="PTHR19376:SF11">
    <property type="entry name" value="DNA-DIRECTED RNA POLYMERASE I SUBUNIT RPA1"/>
    <property type="match status" value="1"/>
</dbReference>